<keyword evidence="2" id="KW-0472">Membrane</keyword>
<dbReference type="GeneTree" id="ENSGT00950000183109"/>
<evidence type="ECO:0000256" key="1">
    <source>
        <dbReference type="SAM" id="MobiDB-lite"/>
    </source>
</evidence>
<accession>A0AAZ3QZF9</accession>
<feature type="compositionally biased region" description="Polar residues" evidence="1">
    <location>
        <begin position="295"/>
        <end position="313"/>
    </location>
</feature>
<name>A0AAZ3QZF9_ONCTS</name>
<feature type="region of interest" description="Disordered" evidence="1">
    <location>
        <begin position="295"/>
        <end position="438"/>
    </location>
</feature>
<dbReference type="Pfam" id="PF11669">
    <property type="entry name" value="WBP-1"/>
    <property type="match status" value="1"/>
</dbReference>
<sequence>MEYHSSGSLPLLGRPRYCPGASSVGGYLCETGHCCGETGCCTYYYELWWFWLLWTILILFSCCCAYRHRRAKLRVQQQQRQREINLLAYHGATSYPSSMLDLSFLASLKLPSYEEVAAQPSTPPPPYSTVFAAQGGAARYPQPPHHPPGSHSHPGTSASAAPSSFSSDNSSSCSCDSCCPSSPCSTYETDTSRASTPTTLSQYAAENTAAVVLETVATVTSSEMIVSVSSETDVDVAGGNRMGVVADAFTVVITSEADTNLSEQSTEPAQVHYFPGATMETVTMETDVCNVARLSSRTSPTSTEHPLVATTTEHPLAGTACPLTNPGHDRPSCPHSPSPTPTSAVPSPTTPTSAVPSPTTPTSAVPSPTTPTSAVPSPTTPTSAVPSPTTPTSAVPSYPHPPLPSPPLPHPPLLSPPLPPPPLVPLPPLRSPQPKLLP</sequence>
<feature type="compositionally biased region" description="Low complexity" evidence="1">
    <location>
        <begin position="149"/>
        <end position="163"/>
    </location>
</feature>
<proteinExistence type="predicted"/>
<dbReference type="Ensembl" id="ENSOTST00005191556.1">
    <property type="protein sequence ID" value="ENSOTSP00005134336.1"/>
    <property type="gene ID" value="ENSOTSG00005065630.1"/>
</dbReference>
<dbReference type="PANTHER" id="PTHR16209:SF5">
    <property type="entry name" value="WW DOMAIN-BINDING PROTEIN 1"/>
    <property type="match status" value="1"/>
</dbReference>
<organism evidence="3 4">
    <name type="scientific">Oncorhynchus tshawytscha</name>
    <name type="common">Chinook salmon</name>
    <name type="synonym">Salmo tshawytscha</name>
    <dbReference type="NCBI Taxonomy" id="74940"/>
    <lineage>
        <taxon>Eukaryota</taxon>
        <taxon>Metazoa</taxon>
        <taxon>Chordata</taxon>
        <taxon>Craniata</taxon>
        <taxon>Vertebrata</taxon>
        <taxon>Euteleostomi</taxon>
        <taxon>Actinopterygii</taxon>
        <taxon>Neopterygii</taxon>
        <taxon>Teleostei</taxon>
        <taxon>Protacanthopterygii</taxon>
        <taxon>Salmoniformes</taxon>
        <taxon>Salmonidae</taxon>
        <taxon>Salmoninae</taxon>
        <taxon>Oncorhynchus</taxon>
    </lineage>
</organism>
<dbReference type="InterPro" id="IPR021684">
    <property type="entry name" value="WBP1-like"/>
</dbReference>
<evidence type="ECO:0000256" key="2">
    <source>
        <dbReference type="SAM" id="Phobius"/>
    </source>
</evidence>
<reference evidence="3" key="2">
    <citation type="submission" date="2025-08" db="UniProtKB">
        <authorList>
            <consortium name="Ensembl"/>
        </authorList>
    </citation>
    <scope>IDENTIFICATION</scope>
</reference>
<feature type="transmembrane region" description="Helical" evidence="2">
    <location>
        <begin position="48"/>
        <end position="66"/>
    </location>
</feature>
<gene>
    <name evidence="3" type="primary">LOC112238457</name>
</gene>
<feature type="compositionally biased region" description="Pro residues" evidence="1">
    <location>
        <begin position="398"/>
        <end position="438"/>
    </location>
</feature>
<reference evidence="3" key="3">
    <citation type="submission" date="2025-09" db="UniProtKB">
        <authorList>
            <consortium name="Ensembl"/>
        </authorList>
    </citation>
    <scope>IDENTIFICATION</scope>
</reference>
<evidence type="ECO:0000313" key="4">
    <source>
        <dbReference type="Proteomes" id="UP000694402"/>
    </source>
</evidence>
<keyword evidence="2" id="KW-0812">Transmembrane</keyword>
<keyword evidence="2" id="KW-1133">Transmembrane helix</keyword>
<reference evidence="4" key="1">
    <citation type="journal article" date="2018" name="PLoS ONE">
        <title>Chinook salmon (Oncorhynchus tshawytscha) genome and transcriptome.</title>
        <authorList>
            <person name="Christensen K.A."/>
            <person name="Leong J.S."/>
            <person name="Sakhrani D."/>
            <person name="Biagi C.A."/>
            <person name="Minkley D.R."/>
            <person name="Withler R.E."/>
            <person name="Rondeau E.B."/>
            <person name="Koop B.F."/>
            <person name="Devlin R.H."/>
        </authorList>
    </citation>
    <scope>NUCLEOTIDE SEQUENCE [LARGE SCALE GENOMIC DNA]</scope>
</reference>
<feature type="region of interest" description="Disordered" evidence="1">
    <location>
        <begin position="138"/>
        <end position="163"/>
    </location>
</feature>
<dbReference type="Proteomes" id="UP000694402">
    <property type="component" value="Unassembled WGS sequence"/>
</dbReference>
<dbReference type="PANTHER" id="PTHR16209">
    <property type="entry name" value="VESICULAR, OVEREXPRESSED IN CANCER, PROSURVIVAL PROTEIN 1"/>
    <property type="match status" value="1"/>
</dbReference>
<dbReference type="InterPro" id="IPR051994">
    <property type="entry name" value="WW_domain-binding"/>
</dbReference>
<dbReference type="AlphaFoldDB" id="A0AAZ3QZF9"/>
<feature type="compositionally biased region" description="Low complexity" evidence="1">
    <location>
        <begin position="341"/>
        <end position="397"/>
    </location>
</feature>
<keyword evidence="4" id="KW-1185">Reference proteome</keyword>
<protein>
    <submittedName>
        <fullName evidence="3">Uncharacterized protein</fullName>
    </submittedName>
</protein>
<evidence type="ECO:0000313" key="3">
    <source>
        <dbReference type="Ensembl" id="ENSOTSP00005134336.1"/>
    </source>
</evidence>